<keyword evidence="5" id="KW-0143">Chaperone</keyword>
<feature type="non-terminal residue" evidence="7">
    <location>
        <position position="1"/>
    </location>
</feature>
<comment type="subunit">
    <text evidence="6">Supercomplex made of cofactors A to E. Cofactors A and D function by capturing and stabilizing tubulin in a quasi-native conformation. Cofactor E binds to the cofactor D-tubulin complex; interaction with cofactor C then causes the release of tubulin polypeptides that are committed to the native state.</text>
</comment>
<evidence type="ECO:0000313" key="7">
    <source>
        <dbReference type="EMBL" id="ENN70731.1"/>
    </source>
</evidence>
<dbReference type="PANTHER" id="PTHR15139:SF0">
    <property type="entry name" value="TUBULIN-SPECIFIC CHAPERONE C"/>
    <property type="match status" value="1"/>
</dbReference>
<protein>
    <submittedName>
        <fullName evidence="7">Uncharacterized protein</fullName>
    </submittedName>
</protein>
<dbReference type="PROSITE" id="PS51329">
    <property type="entry name" value="C_CAP_COFACTOR_C"/>
    <property type="match status" value="1"/>
</dbReference>
<dbReference type="InterPro" id="IPR017901">
    <property type="entry name" value="C-CAP_CF_C-like"/>
</dbReference>
<evidence type="ECO:0000256" key="1">
    <source>
        <dbReference type="ARBA" id="ARBA00004496"/>
    </source>
</evidence>
<sequence>MEPNRLIKSIFWLTSLTGAGYLLLIATTASQDSSKLKMELISEGADRISAMKNREVERQMNIQRKQESKKSISAANEQLDFFEKTFNEKISFIEAMLKKSQTLSKNELPEHFNIISKEILVVQKYVAASNLFLCNYYLQKCQSTLQALSIRAKELENNLLPKKKFGFKNKIKLKDEDNSQGMDLVDFSNKPQNGSLSSSKVHDNNIECGFYDSANKVLSLCPDQVAKKDVSLEKLSNCKVYLKGFPSTLHLNNLDNCRIFSGPVSTSIFAENCNNSTLVIACQQLRLHSSQNIEIYLHVTSRAIMEDCSKVAVAPYNWRYENIDQHFLDAGLDKQVNNWRCIDDFNWLNAERHSPNWREMEQEKRVIDWNQ</sequence>
<dbReference type="PANTHER" id="PTHR15139">
    <property type="entry name" value="TUBULIN FOLDING COFACTOR C"/>
    <property type="match status" value="1"/>
</dbReference>
<evidence type="ECO:0000256" key="5">
    <source>
        <dbReference type="ARBA" id="ARBA00023186"/>
    </source>
</evidence>
<dbReference type="HOGENOM" id="CLU_032612_2_1_1"/>
<dbReference type="InterPro" id="IPR038397">
    <property type="entry name" value="TBCC_N_sf"/>
</dbReference>
<dbReference type="Pfam" id="PF16752">
    <property type="entry name" value="TBCC_N"/>
    <property type="match status" value="1"/>
</dbReference>
<proteinExistence type="inferred from homology"/>
<dbReference type="OrthoDB" id="194775at2759"/>
<dbReference type="Gene3D" id="1.20.58.1250">
    <property type="entry name" value="Tubulin Binding Cofactor C, N-terminal domain"/>
    <property type="match status" value="1"/>
</dbReference>
<evidence type="ECO:0000256" key="4">
    <source>
        <dbReference type="ARBA" id="ARBA00022990"/>
    </source>
</evidence>
<dbReference type="AlphaFoldDB" id="N6TQY4"/>
<accession>N6TQY4</accession>
<keyword evidence="4" id="KW-0007">Acetylation</keyword>
<organism evidence="7">
    <name type="scientific">Dendroctonus ponderosae</name>
    <name type="common">Mountain pine beetle</name>
    <dbReference type="NCBI Taxonomy" id="77166"/>
    <lineage>
        <taxon>Eukaryota</taxon>
        <taxon>Metazoa</taxon>
        <taxon>Ecdysozoa</taxon>
        <taxon>Arthropoda</taxon>
        <taxon>Hexapoda</taxon>
        <taxon>Insecta</taxon>
        <taxon>Pterygota</taxon>
        <taxon>Neoptera</taxon>
        <taxon>Endopterygota</taxon>
        <taxon>Coleoptera</taxon>
        <taxon>Polyphaga</taxon>
        <taxon>Cucujiformia</taxon>
        <taxon>Curculionidae</taxon>
        <taxon>Scolytinae</taxon>
        <taxon>Dendroctonus</taxon>
    </lineage>
</organism>
<dbReference type="GO" id="GO:0007021">
    <property type="term" value="P:tubulin complex assembly"/>
    <property type="evidence" value="ECO:0007669"/>
    <property type="project" value="TreeGrafter"/>
</dbReference>
<dbReference type="InterPro" id="IPR012945">
    <property type="entry name" value="Tubulin-bd_cofactor_C_dom"/>
</dbReference>
<keyword evidence="3" id="KW-0963">Cytoplasm</keyword>
<reference evidence="7" key="1">
    <citation type="journal article" date="2013" name="Genome Biol.">
        <title>Draft genome of the mountain pine beetle, Dendroctonus ponderosae Hopkins, a major forest pest.</title>
        <authorList>
            <person name="Keeling C.I."/>
            <person name="Yuen M.M."/>
            <person name="Liao N.Y."/>
            <person name="Docking T.R."/>
            <person name="Chan S.K."/>
            <person name="Taylor G.A."/>
            <person name="Palmquist D.L."/>
            <person name="Jackman S.D."/>
            <person name="Nguyen A."/>
            <person name="Li M."/>
            <person name="Henderson H."/>
            <person name="Janes J.K."/>
            <person name="Zhao Y."/>
            <person name="Pandoh P."/>
            <person name="Moore R."/>
            <person name="Sperling F.A."/>
            <person name="Huber D.P."/>
            <person name="Birol I."/>
            <person name="Jones S.J."/>
            <person name="Bohlmann J."/>
        </authorList>
    </citation>
    <scope>NUCLEOTIDE SEQUENCE</scope>
</reference>
<dbReference type="SMART" id="SM00673">
    <property type="entry name" value="CARP"/>
    <property type="match status" value="2"/>
</dbReference>
<dbReference type="GO" id="GO:0007023">
    <property type="term" value="P:post-chaperonin tubulin folding pathway"/>
    <property type="evidence" value="ECO:0007669"/>
    <property type="project" value="InterPro"/>
</dbReference>
<dbReference type="InterPro" id="IPR016098">
    <property type="entry name" value="CAP/MinC_C"/>
</dbReference>
<dbReference type="GO" id="GO:0015631">
    <property type="term" value="F:tubulin binding"/>
    <property type="evidence" value="ECO:0007669"/>
    <property type="project" value="InterPro"/>
</dbReference>
<dbReference type="GO" id="GO:0005737">
    <property type="term" value="C:cytoplasm"/>
    <property type="evidence" value="ECO:0007669"/>
    <property type="project" value="UniProtKB-SubCell"/>
</dbReference>
<name>N6TQY4_DENPD</name>
<dbReference type="InterPro" id="IPR027684">
    <property type="entry name" value="TBCC"/>
</dbReference>
<dbReference type="EMBL" id="KB741286">
    <property type="protein sequence ID" value="ENN70731.1"/>
    <property type="molecule type" value="Genomic_DNA"/>
</dbReference>
<comment type="subcellular location">
    <subcellularLocation>
        <location evidence="1">Cytoplasm</location>
    </subcellularLocation>
</comment>
<dbReference type="InterPro" id="IPR031925">
    <property type="entry name" value="TBCC_N"/>
</dbReference>
<comment type="similarity">
    <text evidence="2">Belongs to the TBCC family.</text>
</comment>
<dbReference type="Gene3D" id="2.160.20.70">
    <property type="match status" value="1"/>
</dbReference>
<gene>
    <name evidence="7" type="ORF">YQE_12561</name>
</gene>
<dbReference type="InterPro" id="IPR006599">
    <property type="entry name" value="CARP_motif"/>
</dbReference>
<evidence type="ECO:0000256" key="3">
    <source>
        <dbReference type="ARBA" id="ARBA00022490"/>
    </source>
</evidence>
<dbReference type="OMA" id="YFQHEIT"/>
<evidence type="ECO:0000256" key="2">
    <source>
        <dbReference type="ARBA" id="ARBA00008848"/>
    </source>
</evidence>
<dbReference type="Pfam" id="PF07986">
    <property type="entry name" value="TBCC"/>
    <property type="match status" value="1"/>
</dbReference>
<evidence type="ECO:0000256" key="6">
    <source>
        <dbReference type="ARBA" id="ARBA00026055"/>
    </source>
</evidence>